<dbReference type="InterPro" id="IPR044946">
    <property type="entry name" value="Restrct_endonuc_typeI_TRD_sf"/>
</dbReference>
<proteinExistence type="inferred from homology"/>
<dbReference type="Gene3D" id="3.90.220.20">
    <property type="entry name" value="DNA methylase specificity domains"/>
    <property type="match status" value="1"/>
</dbReference>
<evidence type="ECO:0000256" key="5">
    <source>
        <dbReference type="ARBA" id="ARBA00022691"/>
    </source>
</evidence>
<keyword evidence="5" id="KW-0949">S-adenosyl-L-methionine</keyword>
<dbReference type="InterPro" id="IPR003356">
    <property type="entry name" value="DNA_methylase_A-5"/>
</dbReference>
<keyword evidence="12" id="KW-1185">Reference proteome</keyword>
<reference evidence="11" key="1">
    <citation type="submission" date="2020-03" db="EMBL/GenBank/DDBJ databases">
        <title>Draft sequencing of Paenibacilllus sp. S3N08.</title>
        <authorList>
            <person name="Kim D.-U."/>
        </authorList>
    </citation>
    <scope>NUCLEOTIDE SEQUENCE</scope>
    <source>
        <strain evidence="11">S3N08</strain>
    </source>
</reference>
<dbReference type="EMBL" id="JAAOIW010000018">
    <property type="protein sequence ID" value="NHN34373.1"/>
    <property type="molecule type" value="Genomic_DNA"/>
</dbReference>
<feature type="domain" description="Type I restriction modification DNA specificity" evidence="9">
    <location>
        <begin position="417"/>
        <end position="564"/>
    </location>
</feature>
<dbReference type="Pfam" id="PF01420">
    <property type="entry name" value="Methylase_S"/>
    <property type="match status" value="1"/>
</dbReference>
<evidence type="ECO:0000256" key="3">
    <source>
        <dbReference type="ARBA" id="ARBA00022603"/>
    </source>
</evidence>
<evidence type="ECO:0000256" key="7">
    <source>
        <dbReference type="ARBA" id="ARBA00023125"/>
    </source>
</evidence>
<gene>
    <name evidence="11" type="ORF">G9U52_31760</name>
</gene>
<dbReference type="InterPro" id="IPR000055">
    <property type="entry name" value="Restrct_endonuc_typeI_TRD"/>
</dbReference>
<accession>A0ABX0JEP6</accession>
<dbReference type="EC" id="2.1.1.72" evidence="2"/>
<comment type="catalytic activity">
    <reaction evidence="8">
        <text>a 2'-deoxyadenosine in DNA + S-adenosyl-L-methionine = an N(6)-methyl-2'-deoxyadenosine in DNA + S-adenosyl-L-homocysteine + H(+)</text>
        <dbReference type="Rhea" id="RHEA:15197"/>
        <dbReference type="Rhea" id="RHEA-COMP:12418"/>
        <dbReference type="Rhea" id="RHEA-COMP:12419"/>
        <dbReference type="ChEBI" id="CHEBI:15378"/>
        <dbReference type="ChEBI" id="CHEBI:57856"/>
        <dbReference type="ChEBI" id="CHEBI:59789"/>
        <dbReference type="ChEBI" id="CHEBI:90615"/>
        <dbReference type="ChEBI" id="CHEBI:90616"/>
        <dbReference type="EC" id="2.1.1.72"/>
    </reaction>
</comment>
<evidence type="ECO:0000256" key="1">
    <source>
        <dbReference type="ARBA" id="ARBA00010923"/>
    </source>
</evidence>
<dbReference type="Pfam" id="PF02384">
    <property type="entry name" value="N6_Mtase"/>
    <property type="match status" value="1"/>
</dbReference>
<keyword evidence="7" id="KW-0238">DNA-binding</keyword>
<evidence type="ECO:0000256" key="6">
    <source>
        <dbReference type="ARBA" id="ARBA00022747"/>
    </source>
</evidence>
<dbReference type="PANTHER" id="PTHR42933:SF4">
    <property type="entry name" value="TYPE I RESTRICTION ENZYME ECOKI METHYLASE SUBUNIT"/>
    <property type="match status" value="1"/>
</dbReference>
<dbReference type="SUPFAM" id="SSF53335">
    <property type="entry name" value="S-adenosyl-L-methionine-dependent methyltransferases"/>
    <property type="match status" value="1"/>
</dbReference>
<dbReference type="PANTHER" id="PTHR42933">
    <property type="entry name" value="SLR6095 PROTEIN"/>
    <property type="match status" value="1"/>
</dbReference>
<dbReference type="RefSeq" id="WP_166155248.1">
    <property type="nucleotide sequence ID" value="NZ_JAAOIW010000018.1"/>
</dbReference>
<evidence type="ECO:0000313" key="12">
    <source>
        <dbReference type="Proteomes" id="UP001165962"/>
    </source>
</evidence>
<evidence type="ECO:0000256" key="8">
    <source>
        <dbReference type="ARBA" id="ARBA00047942"/>
    </source>
</evidence>
<evidence type="ECO:0000313" key="11">
    <source>
        <dbReference type="EMBL" id="NHN34373.1"/>
    </source>
</evidence>
<dbReference type="PRINTS" id="PR00507">
    <property type="entry name" value="N12N6MTFRASE"/>
</dbReference>
<dbReference type="GO" id="GO:0032259">
    <property type="term" value="P:methylation"/>
    <property type="evidence" value="ECO:0007669"/>
    <property type="project" value="UniProtKB-KW"/>
</dbReference>
<dbReference type="InterPro" id="IPR051537">
    <property type="entry name" value="DNA_Adenine_Mtase"/>
</dbReference>
<dbReference type="InterPro" id="IPR029063">
    <property type="entry name" value="SAM-dependent_MTases_sf"/>
</dbReference>
<keyword evidence="4" id="KW-0808">Transferase</keyword>
<sequence length="618" mass="69223">MVTNKSEAALFGMADKLRSTVLTAEKYDNVIVPLFSLRYGYVFQEKYDLHFTMPWSEISGDRSGNKVMQALGELASQRSEIQHGLMLLDIESCRGILPELMYQLEKIEFIEDSSELLETYFQAGAKLRSKYGTLFEPNEINDLAVRILDVKPNASVYDFAAGYARSLVQAAQSNVNVSIHGNDINKEAVGIGQLYCFVSGLQQFNYEQNDVFTLLSDEVTSERKYNYVISHPPLGLKLDQEIRTKYGVIRRDATMGFVIHALDSLKEDGKAIVTVSNSVLFQGAATGDIRKDLVDDDLIDAVITLPAGIFMGTSIPITMLVLDKNKTPERKGKVQIIDATSFGERKRGETSMSSAEIDQIMDRYLHFKEDNKLSRILDVFEIRQNNYNLLPSSYVQMEDANSIIGEVQIDRSAFENNIKTVPLRQVVDIYRGLNTAGSLDTETTKAKVIQLADLQDGVLHLDSVQTYGLKATTNEKECEIKAGDVLLTSRGIVMKFAVVSELEEDDSYYLSANFIGLRPLPGVNPYFLLAFFESPIGESYIRSLRKGAALPILNVKDIQDIPIPKLSSDEMEQIGNRYKKTSSDYAEAIKAAKRIYINQLEQVYENIGVSKGYKKKSN</sequence>
<evidence type="ECO:0000259" key="10">
    <source>
        <dbReference type="Pfam" id="PF02384"/>
    </source>
</evidence>
<dbReference type="GO" id="GO:0008168">
    <property type="term" value="F:methyltransferase activity"/>
    <property type="evidence" value="ECO:0007669"/>
    <property type="project" value="UniProtKB-KW"/>
</dbReference>
<dbReference type="Gene3D" id="3.40.50.150">
    <property type="entry name" value="Vaccinia Virus protein VP39"/>
    <property type="match status" value="1"/>
</dbReference>
<name>A0ABX0JEP6_9BACL</name>
<evidence type="ECO:0000256" key="4">
    <source>
        <dbReference type="ARBA" id="ARBA00022679"/>
    </source>
</evidence>
<dbReference type="Proteomes" id="UP001165962">
    <property type="component" value="Unassembled WGS sequence"/>
</dbReference>
<keyword evidence="6" id="KW-0680">Restriction system</keyword>
<organism evidence="11 12">
    <name type="scientific">Paenibacillus agricola</name>
    <dbReference type="NCBI Taxonomy" id="2716264"/>
    <lineage>
        <taxon>Bacteria</taxon>
        <taxon>Bacillati</taxon>
        <taxon>Bacillota</taxon>
        <taxon>Bacilli</taxon>
        <taxon>Bacillales</taxon>
        <taxon>Paenibacillaceae</taxon>
        <taxon>Paenibacillus</taxon>
    </lineage>
</organism>
<keyword evidence="3 11" id="KW-0489">Methyltransferase</keyword>
<feature type="domain" description="DNA methylase adenine-specific" evidence="10">
    <location>
        <begin position="127"/>
        <end position="400"/>
    </location>
</feature>
<comment type="similarity">
    <text evidence="1">Belongs to the type-I restriction system S methylase family.</text>
</comment>
<comment type="caution">
    <text evidence="11">The sequence shown here is derived from an EMBL/GenBank/DDBJ whole genome shotgun (WGS) entry which is preliminary data.</text>
</comment>
<protein>
    <recommendedName>
        <fullName evidence="2">site-specific DNA-methyltransferase (adenine-specific)</fullName>
        <ecNumber evidence="2">2.1.1.72</ecNumber>
    </recommendedName>
</protein>
<evidence type="ECO:0000256" key="2">
    <source>
        <dbReference type="ARBA" id="ARBA00011900"/>
    </source>
</evidence>
<dbReference type="SUPFAM" id="SSF116734">
    <property type="entry name" value="DNA methylase specificity domain"/>
    <property type="match status" value="1"/>
</dbReference>
<evidence type="ECO:0000259" key="9">
    <source>
        <dbReference type="Pfam" id="PF01420"/>
    </source>
</evidence>